<keyword evidence="1" id="KW-0812">Transmembrane</keyword>
<evidence type="ECO:0000256" key="1">
    <source>
        <dbReference type="SAM" id="Phobius"/>
    </source>
</evidence>
<dbReference type="EMBL" id="AP012319">
    <property type="protein sequence ID" value="BAL89312.1"/>
    <property type="molecule type" value="Genomic_DNA"/>
</dbReference>
<protein>
    <submittedName>
        <fullName evidence="2">Uncharacterized protein</fullName>
    </submittedName>
</protein>
<evidence type="ECO:0000313" key="2">
    <source>
        <dbReference type="EMBL" id="BAL89312.1"/>
    </source>
</evidence>
<proteinExistence type="predicted"/>
<gene>
    <name evidence="2" type="ordered locus">AMIS_40920</name>
</gene>
<keyword evidence="1" id="KW-0472">Membrane</keyword>
<dbReference type="PATRIC" id="fig|512565.3.peg.4077"/>
<dbReference type="Proteomes" id="UP000007882">
    <property type="component" value="Chromosome"/>
</dbReference>
<dbReference type="HOGENOM" id="CLU_144810_0_0_11"/>
<name>I0H8H5_ACTM4</name>
<dbReference type="Pfam" id="PF19545">
    <property type="entry name" value="DUF6069"/>
    <property type="match status" value="1"/>
</dbReference>
<dbReference type="KEGG" id="ams:AMIS_40920"/>
<sequence length="135" mass="13692">MPEPRRAAVVALGVTAAVALNLVVYAIGRAAGATYRFTSRGEPAEVDALTVAGFSAVPLLLGLSVVALLAPRAGWVATAALIAGPFLAVATVPLMTLAADFDTASTAALAICHLVLVPVIILAVRRMRTPHPAAT</sequence>
<feature type="transmembrane region" description="Helical" evidence="1">
    <location>
        <begin position="48"/>
        <end position="69"/>
    </location>
</feature>
<feature type="transmembrane region" description="Helical" evidence="1">
    <location>
        <begin position="76"/>
        <end position="98"/>
    </location>
</feature>
<feature type="transmembrane region" description="Helical" evidence="1">
    <location>
        <begin position="104"/>
        <end position="124"/>
    </location>
</feature>
<keyword evidence="1" id="KW-1133">Transmembrane helix</keyword>
<dbReference type="AlphaFoldDB" id="I0H8H5"/>
<keyword evidence="3" id="KW-1185">Reference proteome</keyword>
<reference evidence="2 3" key="1">
    <citation type="submission" date="2012-02" db="EMBL/GenBank/DDBJ databases">
        <title>Complete genome sequence of Actinoplanes missouriensis 431 (= NBRC 102363).</title>
        <authorList>
            <person name="Ohnishi Y."/>
            <person name="Ishikawa J."/>
            <person name="Sekine M."/>
            <person name="Hosoyama A."/>
            <person name="Harada T."/>
            <person name="Narita H."/>
            <person name="Hata T."/>
            <person name="Konno Y."/>
            <person name="Tutikane K."/>
            <person name="Fujita N."/>
            <person name="Horinouchi S."/>
            <person name="Hayakawa M."/>
        </authorList>
    </citation>
    <scope>NUCLEOTIDE SEQUENCE [LARGE SCALE GENOMIC DNA]</scope>
    <source>
        <strain evidence="3">ATCC 14538 / DSM 43046 / CBS 188.64 / JCM 3121 / NBRC 102363 / NCIMB 12654 / NRRL B-3342 / UNCC 431</strain>
    </source>
</reference>
<dbReference type="RefSeq" id="WP_014444206.1">
    <property type="nucleotide sequence ID" value="NC_017093.1"/>
</dbReference>
<organism evidence="2 3">
    <name type="scientific">Actinoplanes missouriensis (strain ATCC 14538 / DSM 43046 / CBS 188.64 / JCM 3121 / NBRC 102363 / NCIMB 12654 / NRRL B-3342 / UNCC 431)</name>
    <dbReference type="NCBI Taxonomy" id="512565"/>
    <lineage>
        <taxon>Bacteria</taxon>
        <taxon>Bacillati</taxon>
        <taxon>Actinomycetota</taxon>
        <taxon>Actinomycetes</taxon>
        <taxon>Micromonosporales</taxon>
        <taxon>Micromonosporaceae</taxon>
        <taxon>Actinoplanes</taxon>
    </lineage>
</organism>
<dbReference type="STRING" id="512565.AMIS_40920"/>
<evidence type="ECO:0000313" key="3">
    <source>
        <dbReference type="Proteomes" id="UP000007882"/>
    </source>
</evidence>
<dbReference type="InterPro" id="IPR045713">
    <property type="entry name" value="DUF6069"/>
</dbReference>
<accession>I0H8H5</accession>
<feature type="transmembrane region" description="Helical" evidence="1">
    <location>
        <begin position="7"/>
        <end position="28"/>
    </location>
</feature>
<dbReference type="OrthoDB" id="3297943at2"/>